<accession>A0ABP8ZYD3</accession>
<name>A0ABP8ZYD3_9ACTN</name>
<gene>
    <name evidence="2" type="ORF">GCM10023329_15660</name>
</gene>
<keyword evidence="1" id="KW-0732">Signal</keyword>
<evidence type="ECO:0000313" key="3">
    <source>
        <dbReference type="Proteomes" id="UP001501147"/>
    </source>
</evidence>
<protein>
    <submittedName>
        <fullName evidence="2">Uncharacterized protein</fullName>
    </submittedName>
</protein>
<feature type="chain" id="PRO_5047122928" evidence="1">
    <location>
        <begin position="24"/>
        <end position="71"/>
    </location>
</feature>
<evidence type="ECO:0000256" key="1">
    <source>
        <dbReference type="SAM" id="SignalP"/>
    </source>
</evidence>
<comment type="caution">
    <text evidence="2">The sequence shown here is derived from an EMBL/GenBank/DDBJ whole genome shotgun (WGS) entry which is preliminary data.</text>
</comment>
<proteinExistence type="predicted"/>
<dbReference type="Proteomes" id="UP001501147">
    <property type="component" value="Unassembled WGS sequence"/>
</dbReference>
<reference evidence="3" key="1">
    <citation type="journal article" date="2019" name="Int. J. Syst. Evol. Microbiol.">
        <title>The Global Catalogue of Microorganisms (GCM) 10K type strain sequencing project: providing services to taxonomists for standard genome sequencing and annotation.</title>
        <authorList>
            <consortium name="The Broad Institute Genomics Platform"/>
            <consortium name="The Broad Institute Genome Sequencing Center for Infectious Disease"/>
            <person name="Wu L."/>
            <person name="Ma J."/>
        </authorList>
    </citation>
    <scope>NUCLEOTIDE SEQUENCE [LARGE SCALE GENOMIC DNA]</scope>
    <source>
        <strain evidence="3">JCM 18324</strain>
    </source>
</reference>
<keyword evidence="3" id="KW-1185">Reference proteome</keyword>
<evidence type="ECO:0000313" key="2">
    <source>
        <dbReference type="EMBL" id="GAA4769600.1"/>
    </source>
</evidence>
<feature type="signal peptide" evidence="1">
    <location>
        <begin position="1"/>
        <end position="23"/>
    </location>
</feature>
<sequence length="71" mass="7576">MRCMTAIAPAPIFFLSASGAALAVDINFLQWNKTSPGRSTGEGGVSQKGNAADGLDRVVYTFEWCRPVVAR</sequence>
<organism evidence="2 3">
    <name type="scientific">Streptomyces sanyensis</name>
    <dbReference type="NCBI Taxonomy" id="568869"/>
    <lineage>
        <taxon>Bacteria</taxon>
        <taxon>Bacillati</taxon>
        <taxon>Actinomycetota</taxon>
        <taxon>Actinomycetes</taxon>
        <taxon>Kitasatosporales</taxon>
        <taxon>Streptomycetaceae</taxon>
        <taxon>Streptomyces</taxon>
    </lineage>
</organism>
<dbReference type="EMBL" id="BAABJV010000002">
    <property type="protein sequence ID" value="GAA4769600.1"/>
    <property type="molecule type" value="Genomic_DNA"/>
</dbReference>